<evidence type="ECO:0000256" key="9">
    <source>
        <dbReference type="RuleBase" id="RU003357"/>
    </source>
</evidence>
<accession>A0A917YS76</accession>
<evidence type="ECO:0000256" key="2">
    <source>
        <dbReference type="ARBA" id="ARBA00022448"/>
    </source>
</evidence>
<dbReference type="InterPro" id="IPR012910">
    <property type="entry name" value="Plug_dom"/>
</dbReference>
<keyword evidence="5 9" id="KW-0798">TonB box</keyword>
<feature type="chain" id="PRO_5037068270" evidence="10">
    <location>
        <begin position="31"/>
        <end position="912"/>
    </location>
</feature>
<keyword evidence="10" id="KW-0732">Signal</keyword>
<dbReference type="PANTHER" id="PTHR40980">
    <property type="entry name" value="PLUG DOMAIN-CONTAINING PROTEIN"/>
    <property type="match status" value="1"/>
</dbReference>
<evidence type="ECO:0000313" key="13">
    <source>
        <dbReference type="EMBL" id="GGO65265.1"/>
    </source>
</evidence>
<organism evidence="13 14">
    <name type="scientific">Bowmanella pacifica</name>
    <dbReference type="NCBI Taxonomy" id="502051"/>
    <lineage>
        <taxon>Bacteria</taxon>
        <taxon>Pseudomonadati</taxon>
        <taxon>Pseudomonadota</taxon>
        <taxon>Gammaproteobacteria</taxon>
        <taxon>Alteromonadales</taxon>
        <taxon>Alteromonadaceae</taxon>
        <taxon>Bowmanella</taxon>
    </lineage>
</organism>
<comment type="subcellular location">
    <subcellularLocation>
        <location evidence="1 8">Cell outer membrane</location>
        <topology evidence="1 8">Multi-pass membrane protein</topology>
    </subcellularLocation>
</comment>
<keyword evidence="13" id="KW-0675">Receptor</keyword>
<evidence type="ECO:0000256" key="1">
    <source>
        <dbReference type="ARBA" id="ARBA00004571"/>
    </source>
</evidence>
<dbReference type="Gene3D" id="2.40.170.20">
    <property type="entry name" value="TonB-dependent receptor, beta-barrel domain"/>
    <property type="match status" value="1"/>
</dbReference>
<dbReference type="InterPro" id="IPR036942">
    <property type="entry name" value="Beta-barrel_TonB_sf"/>
</dbReference>
<feature type="signal peptide" evidence="10">
    <location>
        <begin position="1"/>
        <end position="30"/>
    </location>
</feature>
<dbReference type="InterPro" id="IPR010104">
    <property type="entry name" value="TonB_rcpt_bac"/>
</dbReference>
<keyword evidence="4 8" id="KW-0812">Transmembrane</keyword>
<dbReference type="Pfam" id="PF07715">
    <property type="entry name" value="Plug"/>
    <property type="match status" value="1"/>
</dbReference>
<evidence type="ECO:0000259" key="11">
    <source>
        <dbReference type="Pfam" id="PF00593"/>
    </source>
</evidence>
<feature type="domain" description="TonB-dependent receptor-like beta-barrel" evidence="11">
    <location>
        <begin position="421"/>
        <end position="879"/>
    </location>
</feature>
<reference evidence="13" key="1">
    <citation type="journal article" date="2014" name="Int. J. Syst. Evol. Microbiol.">
        <title>Complete genome sequence of Corynebacterium casei LMG S-19264T (=DSM 44701T), isolated from a smear-ripened cheese.</title>
        <authorList>
            <consortium name="US DOE Joint Genome Institute (JGI-PGF)"/>
            <person name="Walter F."/>
            <person name="Albersmeier A."/>
            <person name="Kalinowski J."/>
            <person name="Ruckert C."/>
        </authorList>
    </citation>
    <scope>NUCLEOTIDE SEQUENCE</scope>
    <source>
        <strain evidence="13">CGMCC 1.7086</strain>
    </source>
</reference>
<dbReference type="EMBL" id="BMLS01000001">
    <property type="protein sequence ID" value="GGO65265.1"/>
    <property type="molecule type" value="Genomic_DNA"/>
</dbReference>
<dbReference type="PANTHER" id="PTHR40980:SF3">
    <property type="entry name" value="TONB-DEPENDENT RECEPTOR-LIKE BETA-BARREL DOMAIN-CONTAINING PROTEIN"/>
    <property type="match status" value="1"/>
</dbReference>
<feature type="domain" description="TonB-dependent receptor plug" evidence="12">
    <location>
        <begin position="70"/>
        <end position="166"/>
    </location>
</feature>
<reference evidence="13" key="2">
    <citation type="submission" date="2020-09" db="EMBL/GenBank/DDBJ databases">
        <authorList>
            <person name="Sun Q."/>
            <person name="Zhou Y."/>
        </authorList>
    </citation>
    <scope>NUCLEOTIDE SEQUENCE</scope>
    <source>
        <strain evidence="13">CGMCC 1.7086</strain>
    </source>
</reference>
<keyword evidence="14" id="KW-1185">Reference proteome</keyword>
<evidence type="ECO:0000256" key="6">
    <source>
        <dbReference type="ARBA" id="ARBA00023136"/>
    </source>
</evidence>
<comment type="caution">
    <text evidence="13">The sequence shown here is derived from an EMBL/GenBank/DDBJ whole genome shotgun (WGS) entry which is preliminary data.</text>
</comment>
<evidence type="ECO:0000256" key="5">
    <source>
        <dbReference type="ARBA" id="ARBA00023077"/>
    </source>
</evidence>
<dbReference type="Gene3D" id="2.170.130.10">
    <property type="entry name" value="TonB-dependent receptor, plug domain"/>
    <property type="match status" value="1"/>
</dbReference>
<dbReference type="CDD" id="cd01347">
    <property type="entry name" value="ligand_gated_channel"/>
    <property type="match status" value="1"/>
</dbReference>
<keyword evidence="6 8" id="KW-0472">Membrane</keyword>
<dbReference type="PROSITE" id="PS52016">
    <property type="entry name" value="TONB_DEPENDENT_REC_3"/>
    <property type="match status" value="1"/>
</dbReference>
<dbReference type="Pfam" id="PF00593">
    <property type="entry name" value="TonB_dep_Rec_b-barrel"/>
    <property type="match status" value="1"/>
</dbReference>
<keyword evidence="7 8" id="KW-0998">Cell outer membrane</keyword>
<dbReference type="NCBIfam" id="TIGR01782">
    <property type="entry name" value="TonB-Xanth-Caul"/>
    <property type="match status" value="1"/>
</dbReference>
<dbReference type="GO" id="GO:0009279">
    <property type="term" value="C:cell outer membrane"/>
    <property type="evidence" value="ECO:0007669"/>
    <property type="project" value="UniProtKB-SubCell"/>
</dbReference>
<dbReference type="InterPro" id="IPR037066">
    <property type="entry name" value="Plug_dom_sf"/>
</dbReference>
<protein>
    <submittedName>
        <fullName evidence="13">TonB-dependent receptor</fullName>
    </submittedName>
</protein>
<dbReference type="InterPro" id="IPR039426">
    <property type="entry name" value="TonB-dep_rcpt-like"/>
</dbReference>
<evidence type="ECO:0000313" key="14">
    <source>
        <dbReference type="Proteomes" id="UP000606935"/>
    </source>
</evidence>
<sequence>MKQPKRWTACGLKPAFVAVAAALGSQGIWAQTAEPAATAADIENIVVTGSYRESLAQAVDMKRVNIAISDSIVATDIADFPDQNLAEAMQRIPGVAIERNKGMGTKVNVRSLGVEYTHTTINNVSTSSGNGGRDVNFDIFASELIQSITVKKSPTAADEEGGVAGVVAIQTARPFDYSGTRAIASVEGAYNDLSEKTDPRYSFLISKNQDDKWGMLFSYAAEDRTVRTDQADTAEFKTLGSIRDDAYAITYKQAIAAGQSEAAAVQAAEHARSIALPDDVSPDALYAENVRDDIILNDQEKWGATAAFQYRPTDSLELGLDLMAGNFSGKEDDYLFGSWSGDATRARDLTIDQNGVVTKGTFDNTQHEFKSYDRYRDEDYQQASFTLNWLVDGWTVDALIGYSGAERDYQRTQAKWINFAPLTQQYTDNGMVRSSEGFDLANDVSDYTFKFWDFDNTKVEDDKLVYQADFQKNLQFDALPALVSVHFGSRYSQKSMTHDHGWTEVQGETIYKGEGGRQSTSDEWVGLPLPVDHVVSVNDVIPGKDYMSEISGKFDSWVVIPNAWAREQYYVDGLEPNYFFNDHYQVDEDVLAFYAMADFSFDVADMPVELNLGGRRIDTQQTSFGYQNIDGQWSDAPVQFDADYADTLPSMNLSLSLNDDMLVRFAAAKVMSRASLSQLSGKRNISTNDKTIKMGNADLDPLRANQFDLAFEWYVDEDALFAVTAFYKDLESFITEAKTGTTQYQGEEYEVYSFVNGEGSSIKGAEVIAQFPLSMLSDSLDGFGINANYTRVSSSDGHISDIGLQVPMFGLSEDSYNATLYYEKHGFDARLSYNYKGESVTSLEDNLYPVYRDAYGQFDFSAGYEINEHIKLTAKVINLTDEHISEYMVSPLYPKMLQVSGRRLSLGLRASF</sequence>
<dbReference type="Proteomes" id="UP000606935">
    <property type="component" value="Unassembled WGS sequence"/>
</dbReference>
<name>A0A917YS76_9ALTE</name>
<evidence type="ECO:0000256" key="3">
    <source>
        <dbReference type="ARBA" id="ARBA00022452"/>
    </source>
</evidence>
<dbReference type="RefSeq" id="WP_188690263.1">
    <property type="nucleotide sequence ID" value="NZ_BMLS01000001.1"/>
</dbReference>
<comment type="similarity">
    <text evidence="8 9">Belongs to the TonB-dependent receptor family.</text>
</comment>
<evidence type="ECO:0000256" key="10">
    <source>
        <dbReference type="SAM" id="SignalP"/>
    </source>
</evidence>
<evidence type="ECO:0000256" key="7">
    <source>
        <dbReference type="ARBA" id="ARBA00023237"/>
    </source>
</evidence>
<keyword evidence="3 8" id="KW-1134">Transmembrane beta strand</keyword>
<proteinExistence type="inferred from homology"/>
<dbReference type="SUPFAM" id="SSF56935">
    <property type="entry name" value="Porins"/>
    <property type="match status" value="1"/>
</dbReference>
<evidence type="ECO:0000256" key="8">
    <source>
        <dbReference type="PROSITE-ProRule" id="PRU01360"/>
    </source>
</evidence>
<dbReference type="InterPro" id="IPR000531">
    <property type="entry name" value="Beta-barrel_TonB"/>
</dbReference>
<evidence type="ECO:0000259" key="12">
    <source>
        <dbReference type="Pfam" id="PF07715"/>
    </source>
</evidence>
<dbReference type="AlphaFoldDB" id="A0A917YS76"/>
<gene>
    <name evidence="13" type="ORF">GCM10010982_06660</name>
</gene>
<keyword evidence="2 8" id="KW-0813">Transport</keyword>
<evidence type="ECO:0000256" key="4">
    <source>
        <dbReference type="ARBA" id="ARBA00022692"/>
    </source>
</evidence>